<feature type="non-terminal residue" evidence="1">
    <location>
        <position position="84"/>
    </location>
</feature>
<evidence type="ECO:0000313" key="2">
    <source>
        <dbReference type="Proteomes" id="UP000265520"/>
    </source>
</evidence>
<dbReference type="EMBL" id="LXQA010692769">
    <property type="protein sequence ID" value="MCI66294.1"/>
    <property type="molecule type" value="Genomic_DNA"/>
</dbReference>
<sequence>AMKRHDEEEPQCHRVDVVEEVIEDVFVEETSSPPLERVIVNSIDDLEEEWDREIEICLKHLESSRVDESPKVEELILNVQEKEV</sequence>
<dbReference type="Proteomes" id="UP000265520">
    <property type="component" value="Unassembled WGS sequence"/>
</dbReference>
<evidence type="ECO:0000313" key="1">
    <source>
        <dbReference type="EMBL" id="MCI66294.1"/>
    </source>
</evidence>
<protein>
    <submittedName>
        <fullName evidence="1">Uncharacterized protein</fullName>
    </submittedName>
</protein>
<feature type="non-terminal residue" evidence="1">
    <location>
        <position position="1"/>
    </location>
</feature>
<comment type="caution">
    <text evidence="1">The sequence shown here is derived from an EMBL/GenBank/DDBJ whole genome shotgun (WGS) entry which is preliminary data.</text>
</comment>
<keyword evidence="2" id="KW-1185">Reference proteome</keyword>
<name>A0A392U0S9_9FABA</name>
<organism evidence="1 2">
    <name type="scientific">Trifolium medium</name>
    <dbReference type="NCBI Taxonomy" id="97028"/>
    <lineage>
        <taxon>Eukaryota</taxon>
        <taxon>Viridiplantae</taxon>
        <taxon>Streptophyta</taxon>
        <taxon>Embryophyta</taxon>
        <taxon>Tracheophyta</taxon>
        <taxon>Spermatophyta</taxon>
        <taxon>Magnoliopsida</taxon>
        <taxon>eudicotyledons</taxon>
        <taxon>Gunneridae</taxon>
        <taxon>Pentapetalae</taxon>
        <taxon>rosids</taxon>
        <taxon>fabids</taxon>
        <taxon>Fabales</taxon>
        <taxon>Fabaceae</taxon>
        <taxon>Papilionoideae</taxon>
        <taxon>50 kb inversion clade</taxon>
        <taxon>NPAAA clade</taxon>
        <taxon>Hologalegina</taxon>
        <taxon>IRL clade</taxon>
        <taxon>Trifolieae</taxon>
        <taxon>Trifolium</taxon>
    </lineage>
</organism>
<accession>A0A392U0S9</accession>
<dbReference type="AlphaFoldDB" id="A0A392U0S9"/>
<reference evidence="1 2" key="1">
    <citation type="journal article" date="2018" name="Front. Plant Sci.">
        <title>Red Clover (Trifolium pratense) and Zigzag Clover (T. medium) - A Picture of Genomic Similarities and Differences.</title>
        <authorList>
            <person name="Dluhosova J."/>
            <person name="Istvanek J."/>
            <person name="Nedelnik J."/>
            <person name="Repkova J."/>
        </authorList>
    </citation>
    <scope>NUCLEOTIDE SEQUENCE [LARGE SCALE GENOMIC DNA]</scope>
    <source>
        <strain evidence="2">cv. 10/8</strain>
        <tissue evidence="1">Leaf</tissue>
    </source>
</reference>
<proteinExistence type="predicted"/>